<evidence type="ECO:0000313" key="2">
    <source>
        <dbReference type="Proteomes" id="UP001642360"/>
    </source>
</evidence>
<keyword evidence="2" id="KW-1185">Reference proteome</keyword>
<protein>
    <submittedName>
        <fullName evidence="1">Uncharacterized protein</fullName>
    </submittedName>
</protein>
<dbReference type="AlphaFoldDB" id="A0ABC8U206"/>
<name>A0ABC8U206_9AQUA</name>
<gene>
    <name evidence="1" type="ORF">ILEXP_LOCUS43501</name>
</gene>
<accession>A0ABC8U206</accession>
<comment type="caution">
    <text evidence="1">The sequence shown here is derived from an EMBL/GenBank/DDBJ whole genome shotgun (WGS) entry which is preliminary data.</text>
</comment>
<organism evidence="1 2">
    <name type="scientific">Ilex paraguariensis</name>
    <name type="common">yerba mate</name>
    <dbReference type="NCBI Taxonomy" id="185542"/>
    <lineage>
        <taxon>Eukaryota</taxon>
        <taxon>Viridiplantae</taxon>
        <taxon>Streptophyta</taxon>
        <taxon>Embryophyta</taxon>
        <taxon>Tracheophyta</taxon>
        <taxon>Spermatophyta</taxon>
        <taxon>Magnoliopsida</taxon>
        <taxon>eudicotyledons</taxon>
        <taxon>Gunneridae</taxon>
        <taxon>Pentapetalae</taxon>
        <taxon>asterids</taxon>
        <taxon>campanulids</taxon>
        <taxon>Aquifoliales</taxon>
        <taxon>Aquifoliaceae</taxon>
        <taxon>Ilex</taxon>
    </lineage>
</organism>
<sequence>MGNLLAKCESLMLDGRIVKGYTHERFFDIIGQSVLNGVRSSEAKLGGTTSLR</sequence>
<evidence type="ECO:0000313" key="1">
    <source>
        <dbReference type="EMBL" id="CAK9173771.1"/>
    </source>
</evidence>
<dbReference type="EMBL" id="CAUOFW020006203">
    <property type="protein sequence ID" value="CAK9173771.1"/>
    <property type="molecule type" value="Genomic_DNA"/>
</dbReference>
<proteinExistence type="predicted"/>
<reference evidence="1 2" key="1">
    <citation type="submission" date="2024-02" db="EMBL/GenBank/DDBJ databases">
        <authorList>
            <person name="Vignale AGUSTIN F."/>
            <person name="Sosa J E."/>
            <person name="Modenutti C."/>
        </authorList>
    </citation>
    <scope>NUCLEOTIDE SEQUENCE [LARGE SCALE GENOMIC DNA]</scope>
</reference>
<dbReference type="Proteomes" id="UP001642360">
    <property type="component" value="Unassembled WGS sequence"/>
</dbReference>